<dbReference type="InterPro" id="IPR004869">
    <property type="entry name" value="MMPL_dom"/>
</dbReference>
<feature type="transmembrane region" description="Helical" evidence="6">
    <location>
        <begin position="231"/>
        <end position="252"/>
    </location>
</feature>
<keyword evidence="4 6" id="KW-1133">Transmembrane helix</keyword>
<feature type="transmembrane region" description="Helical" evidence="6">
    <location>
        <begin position="273"/>
        <end position="301"/>
    </location>
</feature>
<gene>
    <name evidence="8" type="ORF">CN497_19390</name>
</gene>
<evidence type="ECO:0000256" key="6">
    <source>
        <dbReference type="SAM" id="Phobius"/>
    </source>
</evidence>
<evidence type="ECO:0000256" key="3">
    <source>
        <dbReference type="ARBA" id="ARBA00022692"/>
    </source>
</evidence>
<feature type="transmembrane region" description="Helical" evidence="6">
    <location>
        <begin position="591"/>
        <end position="615"/>
    </location>
</feature>
<dbReference type="PROSITE" id="PS50156">
    <property type="entry name" value="SSD"/>
    <property type="match status" value="2"/>
</dbReference>
<keyword evidence="2" id="KW-1003">Cell membrane</keyword>
<feature type="domain" description="SSD" evidence="7">
    <location>
        <begin position="526"/>
        <end position="691"/>
    </location>
</feature>
<evidence type="ECO:0000256" key="5">
    <source>
        <dbReference type="ARBA" id="ARBA00023136"/>
    </source>
</evidence>
<name>A0AAE5P807_PRIMG</name>
<evidence type="ECO:0000256" key="2">
    <source>
        <dbReference type="ARBA" id="ARBA00022475"/>
    </source>
</evidence>
<proteinExistence type="predicted"/>
<feature type="transmembrane region" description="Helical" evidence="6">
    <location>
        <begin position="368"/>
        <end position="387"/>
    </location>
</feature>
<dbReference type="InterPro" id="IPR000731">
    <property type="entry name" value="SSD"/>
</dbReference>
<accession>A0AAE5P807</accession>
<evidence type="ECO:0000259" key="7">
    <source>
        <dbReference type="PROSITE" id="PS50156"/>
    </source>
</evidence>
<dbReference type="Proteomes" id="UP000220341">
    <property type="component" value="Unassembled WGS sequence"/>
</dbReference>
<dbReference type="EMBL" id="NTYW01000025">
    <property type="protein sequence ID" value="PES34776.1"/>
    <property type="molecule type" value="Genomic_DNA"/>
</dbReference>
<protein>
    <recommendedName>
        <fullName evidence="7">SSD domain-containing protein</fullName>
    </recommendedName>
</protein>
<feature type="transmembrane region" description="Helical" evidence="6">
    <location>
        <begin position="636"/>
        <end position="656"/>
    </location>
</feature>
<evidence type="ECO:0000313" key="8">
    <source>
        <dbReference type="EMBL" id="PES34776.1"/>
    </source>
</evidence>
<dbReference type="AlphaFoldDB" id="A0AAE5P807"/>
<dbReference type="PANTHER" id="PTHR33406">
    <property type="entry name" value="MEMBRANE PROTEIN MJ1562-RELATED"/>
    <property type="match status" value="1"/>
</dbReference>
<feature type="transmembrane region" description="Helical" evidence="6">
    <location>
        <begin position="668"/>
        <end position="692"/>
    </location>
</feature>
<evidence type="ECO:0000256" key="4">
    <source>
        <dbReference type="ARBA" id="ARBA00022989"/>
    </source>
</evidence>
<keyword evidence="3 6" id="KW-0812">Transmembrane</keyword>
<evidence type="ECO:0000313" key="9">
    <source>
        <dbReference type="Proteomes" id="UP000220341"/>
    </source>
</evidence>
<comment type="subcellular location">
    <subcellularLocation>
        <location evidence="1">Cell membrane</location>
        <topology evidence="1">Multi-pass membrane protein</topology>
    </subcellularLocation>
</comment>
<feature type="transmembrane region" description="Helical" evidence="6">
    <location>
        <begin position="181"/>
        <end position="199"/>
    </location>
</feature>
<dbReference type="RefSeq" id="WP_098278523.1">
    <property type="nucleotide sequence ID" value="NZ_NTYW01000025.1"/>
</dbReference>
<keyword evidence="5 6" id="KW-0472">Membrane</keyword>
<dbReference type="PANTHER" id="PTHR33406:SF13">
    <property type="entry name" value="MEMBRANE PROTEIN YDFJ"/>
    <property type="match status" value="1"/>
</dbReference>
<feature type="transmembrane region" description="Helical" evidence="6">
    <location>
        <begin position="20"/>
        <end position="41"/>
    </location>
</feature>
<dbReference type="SUPFAM" id="SSF82866">
    <property type="entry name" value="Multidrug efflux transporter AcrB transmembrane domain"/>
    <property type="match status" value="2"/>
</dbReference>
<dbReference type="Gene3D" id="1.20.1640.10">
    <property type="entry name" value="Multidrug efflux transporter AcrB transmembrane domain"/>
    <property type="match status" value="2"/>
</dbReference>
<sequence length="735" mass="78904">MGKYLYKLGVWAYRKRGKVILGWLAILIALVIGLVSLGATFDEGMSIPGMKSEKAMDVLNKEFPPNKNDNGGQIRMIFKAPKGETLESPTVQKAIQSSLDLAPKDKEVKTVLTPYQTGSISKDKRIGYADITYKVEANKVTEDSKEKIKDIAKLTRGAGIQTELGGSVSFSKMKIGGPSEVIGIAVAFIILAFTFASFLTAGLPIITAVVGLIGGILCILIGTNFASIQSVSLTLAVMISLAVGIDYALFILSRHRQQLAEGIDMKESVARSVATAGSAVIFAGLTVIVALCGLSVVGIPFLTAMGLTAAVSVVVVVLIAITLVPAVLGIAGHRISPVRRNRFLSWAHSEKTDPESNKWGRFVTRHPILIILAGVILTGILSVPALHMELGLPDNGMKSKDTTERRAYDLMAEGYGAGINGPLVVVVDGSKRKDSQEAIIKATKEIGDLPNVASVTPPIPNKSGKFAMINILPKTGPNDAKTKDLVHAIRDKAKKVKKDEKVELMVTGSTAVNIDISEKLSEAVPKFASIIVIFALVLLIVVFRSILVPVKAVLGFIMSLTATLGFAVLVLQDGHLATLFDIPQAGPLLNFMPVLVIGILFGLAMDYEVFLVSRMREDYTHGKDAKKSVLSAMKHSGPVVTAAGLIMISVFASFIFAGDIMIKSMGLVLTFGVLFDAFIVRMTLVPAVMSLLGKTAWHLPKWLDRILPNVDIEGESILKEKKSKDQKSHKPVYDK</sequence>
<feature type="domain" description="SSD" evidence="7">
    <location>
        <begin position="217"/>
        <end position="330"/>
    </location>
</feature>
<evidence type="ECO:0000256" key="1">
    <source>
        <dbReference type="ARBA" id="ARBA00004651"/>
    </source>
</evidence>
<feature type="transmembrane region" description="Helical" evidence="6">
    <location>
        <begin position="206"/>
        <end position="225"/>
    </location>
</feature>
<dbReference type="GO" id="GO:0005886">
    <property type="term" value="C:plasma membrane"/>
    <property type="evidence" value="ECO:0007669"/>
    <property type="project" value="UniProtKB-SubCell"/>
</dbReference>
<dbReference type="InterPro" id="IPR050545">
    <property type="entry name" value="Mycobact_MmpL"/>
</dbReference>
<dbReference type="Pfam" id="PF03176">
    <property type="entry name" value="MMPL"/>
    <property type="match status" value="2"/>
</dbReference>
<feature type="transmembrane region" description="Helical" evidence="6">
    <location>
        <begin position="527"/>
        <end position="546"/>
    </location>
</feature>
<reference evidence="8 9" key="1">
    <citation type="submission" date="2017-09" db="EMBL/GenBank/DDBJ databases">
        <title>Large-scale bioinformatics analysis of Bacillus genomes uncovers conserved roles of natural products in bacterial physiology.</title>
        <authorList>
            <consortium name="Agbiome Team Llc"/>
            <person name="Bleich R.M."/>
            <person name="Kirk G.J."/>
            <person name="Santa Maria K.C."/>
            <person name="Allen S.E."/>
            <person name="Farag S."/>
            <person name="Shank E.A."/>
            <person name="Bowers A."/>
        </authorList>
    </citation>
    <scope>NUCLEOTIDE SEQUENCE [LARGE SCALE GENOMIC DNA]</scope>
    <source>
        <strain evidence="8 9">AFS003013</strain>
    </source>
</reference>
<feature type="transmembrane region" description="Helical" evidence="6">
    <location>
        <begin position="307"/>
        <end position="332"/>
    </location>
</feature>
<feature type="transmembrane region" description="Helical" evidence="6">
    <location>
        <begin position="553"/>
        <end position="571"/>
    </location>
</feature>
<comment type="caution">
    <text evidence="8">The sequence shown here is derived from an EMBL/GenBank/DDBJ whole genome shotgun (WGS) entry which is preliminary data.</text>
</comment>
<organism evidence="8 9">
    <name type="scientific">Priestia megaterium</name>
    <name type="common">Bacillus megaterium</name>
    <dbReference type="NCBI Taxonomy" id="1404"/>
    <lineage>
        <taxon>Bacteria</taxon>
        <taxon>Bacillati</taxon>
        <taxon>Bacillota</taxon>
        <taxon>Bacilli</taxon>
        <taxon>Bacillales</taxon>
        <taxon>Bacillaceae</taxon>
        <taxon>Priestia</taxon>
    </lineage>
</organism>